<dbReference type="EMBL" id="CAMXCT030003109">
    <property type="protein sequence ID" value="CAL4789775.1"/>
    <property type="molecule type" value="Genomic_DNA"/>
</dbReference>
<reference evidence="4 5" key="2">
    <citation type="submission" date="2024-05" db="EMBL/GenBank/DDBJ databases">
        <authorList>
            <person name="Chen Y."/>
            <person name="Shah S."/>
            <person name="Dougan E. K."/>
            <person name="Thang M."/>
            <person name="Chan C."/>
        </authorList>
    </citation>
    <scope>NUCLEOTIDE SEQUENCE [LARGE SCALE GENOMIC DNA]</scope>
</reference>
<dbReference type="EMBL" id="CAMXCT020003109">
    <property type="protein sequence ID" value="CAL1155838.1"/>
    <property type="molecule type" value="Genomic_DNA"/>
</dbReference>
<accession>A0A9P1D2G6</accession>
<evidence type="ECO:0000259" key="2">
    <source>
        <dbReference type="Pfam" id="PF13640"/>
    </source>
</evidence>
<evidence type="ECO:0000313" key="5">
    <source>
        <dbReference type="Proteomes" id="UP001152797"/>
    </source>
</evidence>
<keyword evidence="5" id="KW-1185">Reference proteome</keyword>
<evidence type="ECO:0000256" key="1">
    <source>
        <dbReference type="SAM" id="MobiDB-lite"/>
    </source>
</evidence>
<dbReference type="PANTHER" id="PTHR34496">
    <property type="entry name" value="GLCNAC TRANSFERASE-RELATED"/>
    <property type="match status" value="1"/>
</dbReference>
<feature type="compositionally biased region" description="Basic and acidic residues" evidence="1">
    <location>
        <begin position="253"/>
        <end position="262"/>
    </location>
</feature>
<reference evidence="3" key="1">
    <citation type="submission" date="2022-10" db="EMBL/GenBank/DDBJ databases">
        <authorList>
            <person name="Chen Y."/>
            <person name="Dougan E. K."/>
            <person name="Chan C."/>
            <person name="Rhodes N."/>
            <person name="Thang M."/>
        </authorList>
    </citation>
    <scope>NUCLEOTIDE SEQUENCE</scope>
</reference>
<dbReference type="PANTHER" id="PTHR34496:SF9">
    <property type="entry name" value="[SKP1-PROTEIN]-HYDROXYPROLINE N-ACETYLGLUCOSAMINYLTRANSFERASE"/>
    <property type="match status" value="1"/>
</dbReference>
<feature type="domain" description="Prolyl 4-hydroxylase alpha subunit Fe(2+) 2OG dioxygenase" evidence="2">
    <location>
        <begin position="524"/>
        <end position="576"/>
    </location>
</feature>
<dbReference type="InterPro" id="IPR044862">
    <property type="entry name" value="Pro_4_hyd_alph_FE2OG_OXY"/>
</dbReference>
<feature type="compositionally biased region" description="Polar residues" evidence="1">
    <location>
        <begin position="263"/>
        <end position="275"/>
    </location>
</feature>
<proteinExistence type="predicted"/>
<sequence>MAADPSIFVSIPAYRDPECQYTIIDLFEKAAKPSRVFIGVCWQVDREEDADCFLLQPPSSYAGQVRTLFLHHSEARGPCYARARIQQELFQAEDYYFQLDSHFRMIPKWDEELIHQLGMCDSKKPILSTYPSSYTLPEDYRPGMPDAAELPKSIEPIALCAREFGADGFLRITGKKCKTFSEPRPGLFWAAGFAFSSGQVVKEVPYDIRLEDLFFGEESSMAVRLWTSGWDFFAPTKVMGYHLWTRKHRPVFREHDSEEQRQRQAASQKRVTMQLSGGDGQSSHEPPAARSLREYEEFAGISFEKRKLSARALRGGMDPGDFMDEATATPSQSSKSPYPQGLPTNIASTIQAMLGKDTAAGAPTVLLTPLSSTPPRLLSAPTKKLRLLQPKEVEQLNSCGICIIDAFLRDRCYGPFAEEVDPSEATRLVRRGAQRVALRPAGLGGGEGVWRSQKVRGDEMTWLNVPDMAGGFLQCGVKALQRACEVMPADAANSEELDVLLAMVAALRSELDEAGFGSRRLSCMLARYPGGGARYARHRDALPTAEKGAGRRRLTAVYYLNHGWTPEHGGCLRAHLPAAVGSSLPNARKSKEEFDTTEGTQQVGTCHGDVQK</sequence>
<dbReference type="EMBL" id="CAMXCT010003109">
    <property type="protein sequence ID" value="CAI4002463.1"/>
    <property type="molecule type" value="Genomic_DNA"/>
</dbReference>
<feature type="region of interest" description="Disordered" evidence="1">
    <location>
        <begin position="253"/>
        <end position="289"/>
    </location>
</feature>
<feature type="compositionally biased region" description="Polar residues" evidence="1">
    <location>
        <begin position="328"/>
        <end position="340"/>
    </location>
</feature>
<dbReference type="InterPro" id="IPR021067">
    <property type="entry name" value="Glycosyltransferase"/>
</dbReference>
<name>A0A9P1D2G6_9DINO</name>
<evidence type="ECO:0000313" key="3">
    <source>
        <dbReference type="EMBL" id="CAI4002463.1"/>
    </source>
</evidence>
<dbReference type="Proteomes" id="UP001152797">
    <property type="component" value="Unassembled WGS sequence"/>
</dbReference>
<comment type="caution">
    <text evidence="3">The sequence shown here is derived from an EMBL/GenBank/DDBJ whole genome shotgun (WGS) entry which is preliminary data.</text>
</comment>
<feature type="region of interest" description="Disordered" evidence="1">
    <location>
        <begin position="314"/>
        <end position="340"/>
    </location>
</feature>
<protein>
    <recommendedName>
        <fullName evidence="2">Prolyl 4-hydroxylase alpha subunit Fe(2+) 2OG dioxygenase domain-containing protein</fullName>
    </recommendedName>
</protein>
<feature type="region of interest" description="Disordered" evidence="1">
    <location>
        <begin position="593"/>
        <end position="612"/>
    </location>
</feature>
<evidence type="ECO:0000313" key="4">
    <source>
        <dbReference type="EMBL" id="CAL4789775.1"/>
    </source>
</evidence>
<dbReference type="Pfam" id="PF11397">
    <property type="entry name" value="GlcNAc"/>
    <property type="match status" value="2"/>
</dbReference>
<organism evidence="3">
    <name type="scientific">Cladocopium goreaui</name>
    <dbReference type="NCBI Taxonomy" id="2562237"/>
    <lineage>
        <taxon>Eukaryota</taxon>
        <taxon>Sar</taxon>
        <taxon>Alveolata</taxon>
        <taxon>Dinophyceae</taxon>
        <taxon>Suessiales</taxon>
        <taxon>Symbiodiniaceae</taxon>
        <taxon>Cladocopium</taxon>
    </lineage>
</organism>
<dbReference type="Pfam" id="PF13640">
    <property type="entry name" value="2OG-FeII_Oxy_3"/>
    <property type="match status" value="1"/>
</dbReference>
<dbReference type="OrthoDB" id="417787at2759"/>
<gene>
    <name evidence="3" type="ORF">C1SCF055_LOCUS28413</name>
</gene>
<dbReference type="Gene3D" id="2.60.120.620">
    <property type="entry name" value="q2cbj1_9rhob like domain"/>
    <property type="match status" value="1"/>
</dbReference>
<dbReference type="AlphaFoldDB" id="A0A9P1D2G6"/>